<evidence type="ECO:0000313" key="4">
    <source>
        <dbReference type="Proteomes" id="UP001597237"/>
    </source>
</evidence>
<feature type="chain" id="PRO_5046754678" evidence="1">
    <location>
        <begin position="23"/>
        <end position="277"/>
    </location>
</feature>
<sequence>MRRLIVSFAALAATAAATGAQAASVEIRDAVARVVVSPESRADVVVEVLTRNGRLPLEVRQAGDRVVVDGGLSRRIMNCSSRGGRTRVHVRGVGEVAYADMPQILIRTPRQVEVAADGAVFGEVGRAASVDLSNAGCGDWLLANVAGRMSIRQVGSGDTRAGAAGEADLQVAGSGDIVTRAIDGRLAIKVAGSGDVLVERVTGPMTVQVAGSGDVKVLSGQASAMDVTIAGSGDVDFGGDAASLSAKVMGSGDVRARAVRGQVTKTVMGSGDVIVGR</sequence>
<evidence type="ECO:0000313" key="3">
    <source>
        <dbReference type="EMBL" id="MFD1784562.1"/>
    </source>
</evidence>
<proteinExistence type="predicted"/>
<reference evidence="4" key="1">
    <citation type="journal article" date="2019" name="Int. J. Syst. Evol. Microbiol.">
        <title>The Global Catalogue of Microorganisms (GCM) 10K type strain sequencing project: providing services to taxonomists for standard genome sequencing and annotation.</title>
        <authorList>
            <consortium name="The Broad Institute Genomics Platform"/>
            <consortium name="The Broad Institute Genome Sequencing Center for Infectious Disease"/>
            <person name="Wu L."/>
            <person name="Ma J."/>
        </authorList>
    </citation>
    <scope>NUCLEOTIDE SEQUENCE [LARGE SCALE GENOMIC DNA]</scope>
    <source>
        <strain evidence="4">DFY28</strain>
    </source>
</reference>
<dbReference type="InterPro" id="IPR021255">
    <property type="entry name" value="DUF2807"/>
</dbReference>
<feature type="domain" description="Putative auto-transporter adhesin head GIN" evidence="2">
    <location>
        <begin position="184"/>
        <end position="275"/>
    </location>
</feature>
<dbReference type="Proteomes" id="UP001597237">
    <property type="component" value="Unassembled WGS sequence"/>
</dbReference>
<comment type="caution">
    <text evidence="3">The sequence shown here is derived from an EMBL/GenBank/DDBJ whole genome shotgun (WGS) entry which is preliminary data.</text>
</comment>
<dbReference type="Gene3D" id="2.160.20.120">
    <property type="match status" value="1"/>
</dbReference>
<gene>
    <name evidence="3" type="ORF">ACFSC0_14250</name>
</gene>
<evidence type="ECO:0000256" key="1">
    <source>
        <dbReference type="SAM" id="SignalP"/>
    </source>
</evidence>
<accession>A0ABW4N310</accession>
<protein>
    <submittedName>
        <fullName evidence="3">GIN domain-containing protein</fullName>
    </submittedName>
</protein>
<evidence type="ECO:0000259" key="2">
    <source>
        <dbReference type="Pfam" id="PF10988"/>
    </source>
</evidence>
<dbReference type="RefSeq" id="WP_377280710.1">
    <property type="nucleotide sequence ID" value="NZ_JBHRSI010000002.1"/>
</dbReference>
<keyword evidence="1" id="KW-0732">Signal</keyword>
<name>A0ABW4N310_9CAUL</name>
<keyword evidence="4" id="KW-1185">Reference proteome</keyword>
<feature type="signal peptide" evidence="1">
    <location>
        <begin position="1"/>
        <end position="22"/>
    </location>
</feature>
<organism evidence="3 4">
    <name type="scientific">Phenylobacterium terrae</name>
    <dbReference type="NCBI Taxonomy" id="2665495"/>
    <lineage>
        <taxon>Bacteria</taxon>
        <taxon>Pseudomonadati</taxon>
        <taxon>Pseudomonadota</taxon>
        <taxon>Alphaproteobacteria</taxon>
        <taxon>Caulobacterales</taxon>
        <taxon>Caulobacteraceae</taxon>
        <taxon>Phenylobacterium</taxon>
    </lineage>
</organism>
<dbReference type="EMBL" id="JBHUEY010000006">
    <property type="protein sequence ID" value="MFD1784562.1"/>
    <property type="molecule type" value="Genomic_DNA"/>
</dbReference>
<dbReference type="Pfam" id="PF10988">
    <property type="entry name" value="DUF2807"/>
    <property type="match status" value="1"/>
</dbReference>